<comment type="catalytic activity">
    <reaction evidence="7">
        <text>P(1),P(3)-bis(5'-adenosyl) triphosphate + H2O = AMP + ADP + 2 H(+)</text>
        <dbReference type="Rhea" id="RHEA:13893"/>
        <dbReference type="ChEBI" id="CHEBI:15377"/>
        <dbReference type="ChEBI" id="CHEBI:15378"/>
        <dbReference type="ChEBI" id="CHEBI:58529"/>
        <dbReference type="ChEBI" id="CHEBI:456215"/>
        <dbReference type="ChEBI" id="CHEBI:456216"/>
        <dbReference type="EC" id="3.6.1.29"/>
    </reaction>
</comment>
<feature type="compositionally biased region" description="Basic and acidic residues" evidence="8">
    <location>
        <begin position="122"/>
        <end position="146"/>
    </location>
</feature>
<gene>
    <name evidence="10" type="ORF">CXG81DRAFT_13453</name>
</gene>
<feature type="binding site" evidence="4">
    <location>
        <position position="28"/>
    </location>
    <ligand>
        <name>substrate</name>
    </ligand>
</feature>
<evidence type="ECO:0000313" key="11">
    <source>
        <dbReference type="Proteomes" id="UP000274922"/>
    </source>
</evidence>
<dbReference type="InterPro" id="IPR011146">
    <property type="entry name" value="HIT-like"/>
</dbReference>
<feature type="active site" description="Tele-AMP-histidine intermediate" evidence="3">
    <location>
        <position position="97"/>
    </location>
</feature>
<dbReference type="GO" id="GO:0047710">
    <property type="term" value="F:bis(5'-adenosyl)-triphosphatase activity"/>
    <property type="evidence" value="ECO:0007669"/>
    <property type="project" value="UniProtKB-UniRule"/>
</dbReference>
<dbReference type="PANTHER" id="PTHR46243:SF1">
    <property type="entry name" value="BIS(5'-ADENOSYL)-TRIPHOSPHATASE"/>
    <property type="match status" value="1"/>
</dbReference>
<evidence type="ECO:0000256" key="3">
    <source>
        <dbReference type="PIRSR" id="PIRSR639383-1"/>
    </source>
</evidence>
<proteinExistence type="predicted"/>
<dbReference type="SUPFAM" id="SSF54197">
    <property type="entry name" value="HIT-like"/>
    <property type="match status" value="1"/>
</dbReference>
<feature type="binding site" evidence="4">
    <location>
        <position position="84"/>
    </location>
    <ligand>
        <name>substrate</name>
    </ligand>
</feature>
<protein>
    <recommendedName>
        <fullName evidence="7">Bis(5'-adenosyl)-triphosphatase</fullName>
        <ecNumber evidence="7">3.6.1.29</ecNumber>
    </recommendedName>
</protein>
<organism evidence="10 11">
    <name type="scientific">Caulochytrium protostelioides</name>
    <dbReference type="NCBI Taxonomy" id="1555241"/>
    <lineage>
        <taxon>Eukaryota</taxon>
        <taxon>Fungi</taxon>
        <taxon>Fungi incertae sedis</taxon>
        <taxon>Chytridiomycota</taxon>
        <taxon>Chytridiomycota incertae sedis</taxon>
        <taxon>Chytridiomycetes</taxon>
        <taxon>Caulochytriales</taxon>
        <taxon>Caulochytriaceae</taxon>
        <taxon>Caulochytrium</taxon>
    </lineage>
</organism>
<dbReference type="InterPro" id="IPR051884">
    <property type="entry name" value="Bis(5'-adenosyl)-TPase_reg"/>
</dbReference>
<dbReference type="PANTHER" id="PTHR46243">
    <property type="entry name" value="BIS(5'-ADENOSYL)-TRIPHOSPHATASE"/>
    <property type="match status" value="1"/>
</dbReference>
<evidence type="ECO:0000256" key="5">
    <source>
        <dbReference type="PIRSR" id="PIRSR639383-3"/>
    </source>
</evidence>
<name>A0A4P9X5G0_9FUNG</name>
<feature type="domain" description="HIT" evidence="9">
    <location>
        <begin position="2"/>
        <end position="110"/>
    </location>
</feature>
<feature type="short sequence motif" description="Histidine triad motif" evidence="6">
    <location>
        <begin position="95"/>
        <end position="99"/>
    </location>
</feature>
<evidence type="ECO:0000259" key="9">
    <source>
        <dbReference type="PROSITE" id="PS51084"/>
    </source>
</evidence>
<feature type="binding site" evidence="4">
    <location>
        <begin position="90"/>
        <end position="93"/>
    </location>
    <ligand>
        <name>substrate</name>
    </ligand>
</feature>
<evidence type="ECO:0000256" key="4">
    <source>
        <dbReference type="PIRSR" id="PIRSR639383-2"/>
    </source>
</evidence>
<keyword evidence="2 7" id="KW-0378">Hydrolase</keyword>
<reference evidence="11" key="1">
    <citation type="journal article" date="2018" name="Nat. Microbiol.">
        <title>Leveraging single-cell genomics to expand the fungal tree of life.</title>
        <authorList>
            <person name="Ahrendt S.R."/>
            <person name="Quandt C.A."/>
            <person name="Ciobanu D."/>
            <person name="Clum A."/>
            <person name="Salamov A."/>
            <person name="Andreopoulos B."/>
            <person name="Cheng J.F."/>
            <person name="Woyke T."/>
            <person name="Pelin A."/>
            <person name="Henrissat B."/>
            <person name="Reynolds N.K."/>
            <person name="Benny G.L."/>
            <person name="Smith M.E."/>
            <person name="James T.Y."/>
            <person name="Grigoriev I.V."/>
        </authorList>
    </citation>
    <scope>NUCLEOTIDE SEQUENCE [LARGE SCALE GENOMIC DNA]</scope>
    <source>
        <strain evidence="11">ATCC 52028</strain>
    </source>
</reference>
<dbReference type="CDD" id="cd01275">
    <property type="entry name" value="FHIT"/>
    <property type="match status" value="1"/>
</dbReference>
<dbReference type="GO" id="GO:0000166">
    <property type="term" value="F:nucleotide binding"/>
    <property type="evidence" value="ECO:0007669"/>
    <property type="project" value="UniProtKB-KW"/>
</dbReference>
<dbReference type="EMBL" id="ML014227">
    <property type="protein sequence ID" value="RKP00250.1"/>
    <property type="molecule type" value="Genomic_DNA"/>
</dbReference>
<keyword evidence="1 7" id="KW-0547">Nucleotide-binding</keyword>
<dbReference type="PROSITE" id="PS00892">
    <property type="entry name" value="HIT_1"/>
    <property type="match status" value="1"/>
</dbReference>
<dbReference type="Pfam" id="PF01230">
    <property type="entry name" value="HIT"/>
    <property type="match status" value="1"/>
</dbReference>
<dbReference type="InterPro" id="IPR039383">
    <property type="entry name" value="FHIT"/>
</dbReference>
<dbReference type="InterPro" id="IPR036265">
    <property type="entry name" value="HIT-like_sf"/>
</dbReference>
<dbReference type="OrthoDB" id="680339at2759"/>
<evidence type="ECO:0000256" key="1">
    <source>
        <dbReference type="ARBA" id="ARBA00022741"/>
    </source>
</evidence>
<dbReference type="STRING" id="1555241.A0A4P9X5G0"/>
<feature type="region of interest" description="Disordered" evidence="8">
    <location>
        <begin position="121"/>
        <end position="166"/>
    </location>
</feature>
<evidence type="ECO:0000256" key="2">
    <source>
        <dbReference type="ARBA" id="ARBA00022801"/>
    </source>
</evidence>
<dbReference type="AlphaFoldDB" id="A0A4P9X5G0"/>
<keyword evidence="11" id="KW-1185">Reference proteome</keyword>
<evidence type="ECO:0000256" key="7">
    <source>
        <dbReference type="RuleBase" id="RU366076"/>
    </source>
</evidence>
<dbReference type="EC" id="3.6.1.29" evidence="7"/>
<accession>A0A4P9X5G0</accession>
<evidence type="ECO:0000256" key="8">
    <source>
        <dbReference type="SAM" id="MobiDB-lite"/>
    </source>
</evidence>
<feature type="site" description="Important for induction of apoptosis" evidence="5">
    <location>
        <position position="115"/>
    </location>
</feature>
<dbReference type="FunFam" id="3.30.428.10:FF:000011">
    <property type="entry name" value="Fragile histidine triad"/>
    <property type="match status" value="1"/>
</dbReference>
<dbReference type="InterPro" id="IPR019808">
    <property type="entry name" value="Histidine_triad_CS"/>
</dbReference>
<evidence type="ECO:0000313" key="10">
    <source>
        <dbReference type="EMBL" id="RKP00250.1"/>
    </source>
</evidence>
<sequence>MTGFAFGKWPIPLSEVFFVRPLTWALVNYKPVVPGHVLVTTRRVVAHLADLTDEEAQELMTTLRTVSHAVQKHYGATALTVSLQDGVHAGQTVPHIHFHILPRRAGDFGNNDDVYPAIDASEAEHPAGEKKSVRADNEERKPRTEEDMAAEAETLRTLFSPWRQDA</sequence>
<dbReference type="PROSITE" id="PS51084">
    <property type="entry name" value="HIT_2"/>
    <property type="match status" value="1"/>
</dbReference>
<dbReference type="Proteomes" id="UP000274922">
    <property type="component" value="Unassembled WGS sequence"/>
</dbReference>
<feature type="binding site" evidence="4">
    <location>
        <position position="99"/>
    </location>
    <ligand>
        <name>substrate</name>
    </ligand>
</feature>
<dbReference type="Gene3D" id="3.30.428.10">
    <property type="entry name" value="HIT-like"/>
    <property type="match status" value="1"/>
</dbReference>
<comment type="cofactor">
    <cofactor evidence="7">
        <name>Mn(2+)</name>
        <dbReference type="ChEBI" id="CHEBI:29035"/>
    </cofactor>
</comment>
<evidence type="ECO:0000256" key="6">
    <source>
        <dbReference type="PROSITE-ProRule" id="PRU00464"/>
    </source>
</evidence>